<evidence type="ECO:0000259" key="1">
    <source>
        <dbReference type="Pfam" id="PF12680"/>
    </source>
</evidence>
<feature type="domain" description="SnoaL-like" evidence="1">
    <location>
        <begin position="7"/>
        <end position="105"/>
    </location>
</feature>
<organism evidence="2 3">
    <name type="scientific">Kribbella yunnanensis</name>
    <dbReference type="NCBI Taxonomy" id="190194"/>
    <lineage>
        <taxon>Bacteria</taxon>
        <taxon>Bacillati</taxon>
        <taxon>Actinomycetota</taxon>
        <taxon>Actinomycetes</taxon>
        <taxon>Propionibacteriales</taxon>
        <taxon>Kribbellaceae</taxon>
        <taxon>Kribbella</taxon>
    </lineage>
</organism>
<dbReference type="Gene3D" id="3.10.450.50">
    <property type="match status" value="1"/>
</dbReference>
<reference evidence="3" key="1">
    <citation type="journal article" date="2019" name="Int. J. Syst. Evol. Microbiol.">
        <title>The Global Catalogue of Microorganisms (GCM) 10K type strain sequencing project: providing services to taxonomists for standard genome sequencing and annotation.</title>
        <authorList>
            <consortium name="The Broad Institute Genomics Platform"/>
            <consortium name="The Broad Institute Genome Sequencing Center for Infectious Disease"/>
            <person name="Wu L."/>
            <person name="Ma J."/>
        </authorList>
    </citation>
    <scope>NUCLEOTIDE SEQUENCE [LARGE SCALE GENOMIC DNA]</scope>
    <source>
        <strain evidence="3">JCM 14307</strain>
    </source>
</reference>
<keyword evidence="3" id="KW-1185">Reference proteome</keyword>
<protein>
    <recommendedName>
        <fullName evidence="1">SnoaL-like domain-containing protein</fullName>
    </recommendedName>
</protein>
<comment type="caution">
    <text evidence="2">The sequence shown here is derived from an EMBL/GenBank/DDBJ whole genome shotgun (WGS) entry which is preliminary data.</text>
</comment>
<sequence length="118" mass="12777">MPAATTVFTAVDTQDFDAFAAMLADESTFVFGNQEPFVGIEAILAGNAAFFTAVQRTEHHINRVWTVGPTTLAETDVTYTRLDGKEVTLPALSTWDVDEAGLITSYQVFADLTPVFAP</sequence>
<name>A0ABP4SD75_9ACTN</name>
<proteinExistence type="predicted"/>
<dbReference type="InterPro" id="IPR037401">
    <property type="entry name" value="SnoaL-like"/>
</dbReference>
<dbReference type="Pfam" id="PF12680">
    <property type="entry name" value="SnoaL_2"/>
    <property type="match status" value="1"/>
</dbReference>
<evidence type="ECO:0000313" key="2">
    <source>
        <dbReference type="EMBL" id="GAA1667946.1"/>
    </source>
</evidence>
<dbReference type="RefSeq" id="WP_344145219.1">
    <property type="nucleotide sequence ID" value="NZ_BAAANF010000002.1"/>
</dbReference>
<gene>
    <name evidence="2" type="ORF">GCM10009745_07910</name>
</gene>
<dbReference type="InterPro" id="IPR032710">
    <property type="entry name" value="NTF2-like_dom_sf"/>
</dbReference>
<dbReference type="EMBL" id="BAAANF010000002">
    <property type="protein sequence ID" value="GAA1667946.1"/>
    <property type="molecule type" value="Genomic_DNA"/>
</dbReference>
<dbReference type="Proteomes" id="UP001500280">
    <property type="component" value="Unassembled WGS sequence"/>
</dbReference>
<accession>A0ABP4SD75</accession>
<dbReference type="SUPFAM" id="SSF54427">
    <property type="entry name" value="NTF2-like"/>
    <property type="match status" value="1"/>
</dbReference>
<evidence type="ECO:0000313" key="3">
    <source>
        <dbReference type="Proteomes" id="UP001500280"/>
    </source>
</evidence>